<dbReference type="EMBL" id="JXTC01000089">
    <property type="protein sequence ID" value="PON89871.1"/>
    <property type="molecule type" value="Genomic_DNA"/>
</dbReference>
<proteinExistence type="predicted"/>
<keyword evidence="3" id="KW-1185">Reference proteome</keyword>
<feature type="region of interest" description="Disordered" evidence="1">
    <location>
        <begin position="1"/>
        <end position="69"/>
    </location>
</feature>
<dbReference type="AlphaFoldDB" id="A0A2P5EWG1"/>
<gene>
    <name evidence="2" type="ORF">TorRG33x02_143940</name>
</gene>
<evidence type="ECO:0000313" key="2">
    <source>
        <dbReference type="EMBL" id="PON89871.1"/>
    </source>
</evidence>
<evidence type="ECO:0000256" key="1">
    <source>
        <dbReference type="SAM" id="MobiDB-lite"/>
    </source>
</evidence>
<feature type="compositionally biased region" description="Basic and acidic residues" evidence="1">
    <location>
        <begin position="94"/>
        <end position="110"/>
    </location>
</feature>
<dbReference type="InParanoid" id="A0A2P5EWG1"/>
<evidence type="ECO:0000313" key="3">
    <source>
        <dbReference type="Proteomes" id="UP000237000"/>
    </source>
</evidence>
<feature type="compositionally biased region" description="Polar residues" evidence="1">
    <location>
        <begin position="52"/>
        <end position="69"/>
    </location>
</feature>
<feature type="compositionally biased region" description="Polar residues" evidence="1">
    <location>
        <begin position="34"/>
        <end position="43"/>
    </location>
</feature>
<accession>A0A2P5EWG1</accession>
<protein>
    <submittedName>
        <fullName evidence="2">Uncharacterized protein</fullName>
    </submittedName>
</protein>
<dbReference type="Proteomes" id="UP000237000">
    <property type="component" value="Unassembled WGS sequence"/>
</dbReference>
<dbReference type="OrthoDB" id="10615901at2759"/>
<feature type="region of interest" description="Disordered" evidence="1">
    <location>
        <begin position="92"/>
        <end position="126"/>
    </location>
</feature>
<sequence>MANSTPSHLHRLPQSPTRRVDPPQPTRSRAPFFSANSRASSPSLLRAWLRSPPSSRKPNFKNAIQSSDSNPEILFFRAKKIDESGDFSVGFDFVDQRGFDESDQRRENSNRTRRSDRHQGPNSWAH</sequence>
<reference evidence="3" key="1">
    <citation type="submission" date="2016-06" db="EMBL/GenBank/DDBJ databases">
        <title>Parallel loss of symbiosis genes in relatives of nitrogen-fixing non-legume Parasponia.</title>
        <authorList>
            <person name="Van Velzen R."/>
            <person name="Holmer R."/>
            <person name="Bu F."/>
            <person name="Rutten L."/>
            <person name="Van Zeijl A."/>
            <person name="Liu W."/>
            <person name="Santuari L."/>
            <person name="Cao Q."/>
            <person name="Sharma T."/>
            <person name="Shen D."/>
            <person name="Roswanjaya Y."/>
            <person name="Wardhani T."/>
            <person name="Kalhor M.S."/>
            <person name="Jansen J."/>
            <person name="Van den Hoogen J."/>
            <person name="Gungor B."/>
            <person name="Hartog M."/>
            <person name="Hontelez J."/>
            <person name="Verver J."/>
            <person name="Yang W.-C."/>
            <person name="Schijlen E."/>
            <person name="Repin R."/>
            <person name="Schilthuizen M."/>
            <person name="Schranz E."/>
            <person name="Heidstra R."/>
            <person name="Miyata K."/>
            <person name="Fedorova E."/>
            <person name="Kohlen W."/>
            <person name="Bisseling T."/>
            <person name="Smit S."/>
            <person name="Geurts R."/>
        </authorList>
    </citation>
    <scope>NUCLEOTIDE SEQUENCE [LARGE SCALE GENOMIC DNA]</scope>
    <source>
        <strain evidence="3">cv. RG33-2</strain>
    </source>
</reference>
<organism evidence="2 3">
    <name type="scientific">Trema orientale</name>
    <name type="common">Charcoal tree</name>
    <name type="synonym">Celtis orientalis</name>
    <dbReference type="NCBI Taxonomy" id="63057"/>
    <lineage>
        <taxon>Eukaryota</taxon>
        <taxon>Viridiplantae</taxon>
        <taxon>Streptophyta</taxon>
        <taxon>Embryophyta</taxon>
        <taxon>Tracheophyta</taxon>
        <taxon>Spermatophyta</taxon>
        <taxon>Magnoliopsida</taxon>
        <taxon>eudicotyledons</taxon>
        <taxon>Gunneridae</taxon>
        <taxon>Pentapetalae</taxon>
        <taxon>rosids</taxon>
        <taxon>fabids</taxon>
        <taxon>Rosales</taxon>
        <taxon>Cannabaceae</taxon>
        <taxon>Trema</taxon>
    </lineage>
</organism>
<comment type="caution">
    <text evidence="2">The sequence shown here is derived from an EMBL/GenBank/DDBJ whole genome shotgun (WGS) entry which is preliminary data.</text>
</comment>
<name>A0A2P5EWG1_TREOI</name>